<dbReference type="InterPro" id="IPR022062">
    <property type="entry name" value="DUF3618"/>
</dbReference>
<protein>
    <recommendedName>
        <fullName evidence="4">DUF3618 domain-containing protein</fullName>
    </recommendedName>
</protein>
<evidence type="ECO:0000256" key="1">
    <source>
        <dbReference type="SAM" id="Phobius"/>
    </source>
</evidence>
<evidence type="ECO:0000313" key="3">
    <source>
        <dbReference type="Proteomes" id="UP000608522"/>
    </source>
</evidence>
<sequence>MTNEPRTDIATPTPDELREQVERTRDELGQTIEALVGKADIKAQAREKTADMMRHAAATAGVAADQIRTKTRHAARLVKDTTSGPVLDRAGRAASMARAHRRLLLVAGGAALVVLLLVRRSRRSR</sequence>
<name>A0ABQ3T5V3_9ACTN</name>
<keyword evidence="1" id="KW-0812">Transmembrane</keyword>
<proteinExistence type="predicted"/>
<keyword evidence="1" id="KW-0472">Membrane</keyword>
<dbReference type="EMBL" id="BNED01000005">
    <property type="protein sequence ID" value="GHI75744.1"/>
    <property type="molecule type" value="Genomic_DNA"/>
</dbReference>
<comment type="caution">
    <text evidence="2">The sequence shown here is derived from an EMBL/GenBank/DDBJ whole genome shotgun (WGS) entry which is preliminary data.</text>
</comment>
<dbReference type="Pfam" id="PF12277">
    <property type="entry name" value="DUF3618"/>
    <property type="match status" value="1"/>
</dbReference>
<organism evidence="2 3">
    <name type="scientific">Streptomyces spororaveus</name>
    <dbReference type="NCBI Taxonomy" id="284039"/>
    <lineage>
        <taxon>Bacteria</taxon>
        <taxon>Bacillati</taxon>
        <taxon>Actinomycetota</taxon>
        <taxon>Actinomycetes</taxon>
        <taxon>Kitasatosporales</taxon>
        <taxon>Streptomycetaceae</taxon>
        <taxon>Streptomyces</taxon>
    </lineage>
</organism>
<reference evidence="3" key="1">
    <citation type="submission" date="2023-07" db="EMBL/GenBank/DDBJ databases">
        <title>Whole genome shotgun sequence of Streptomyces spororaveus NBRC 15456.</title>
        <authorList>
            <person name="Komaki H."/>
            <person name="Tamura T."/>
        </authorList>
    </citation>
    <scope>NUCLEOTIDE SEQUENCE [LARGE SCALE GENOMIC DNA]</scope>
    <source>
        <strain evidence="3">NBRC 15456</strain>
    </source>
</reference>
<gene>
    <name evidence="2" type="ORF">Sspor_13050</name>
</gene>
<evidence type="ECO:0000313" key="2">
    <source>
        <dbReference type="EMBL" id="GHI75744.1"/>
    </source>
</evidence>
<keyword evidence="1" id="KW-1133">Transmembrane helix</keyword>
<feature type="transmembrane region" description="Helical" evidence="1">
    <location>
        <begin position="99"/>
        <end position="118"/>
    </location>
</feature>
<accession>A0ABQ3T5V3</accession>
<dbReference type="RefSeq" id="WP_202198144.1">
    <property type="nucleotide sequence ID" value="NZ_BAAATO010000046.1"/>
</dbReference>
<dbReference type="Proteomes" id="UP000608522">
    <property type="component" value="Unassembled WGS sequence"/>
</dbReference>
<keyword evidence="3" id="KW-1185">Reference proteome</keyword>
<evidence type="ECO:0008006" key="4">
    <source>
        <dbReference type="Google" id="ProtNLM"/>
    </source>
</evidence>